<dbReference type="Pfam" id="PF25534">
    <property type="entry name" value="DUF7918"/>
    <property type="match status" value="1"/>
</dbReference>
<accession>A0AAD6TW76</accession>
<proteinExistence type="predicted"/>
<protein>
    <recommendedName>
        <fullName evidence="1">DUF7918 domain-containing protein</fullName>
    </recommendedName>
</protein>
<evidence type="ECO:0000313" key="2">
    <source>
        <dbReference type="EMBL" id="KAJ7080421.1"/>
    </source>
</evidence>
<dbReference type="PANTHER" id="PTHR36223">
    <property type="entry name" value="BETA-LACTAMASE-TYPE TRANSPEPTIDASE FOLD DOMAIN CONTAINING PROTEIN"/>
    <property type="match status" value="1"/>
</dbReference>
<feature type="domain" description="DUF7918" evidence="1">
    <location>
        <begin position="12"/>
        <end position="218"/>
    </location>
</feature>
<dbReference type="InterPro" id="IPR057678">
    <property type="entry name" value="DUF7918"/>
</dbReference>
<organism evidence="2 3">
    <name type="scientific">Mycena belliarum</name>
    <dbReference type="NCBI Taxonomy" id="1033014"/>
    <lineage>
        <taxon>Eukaryota</taxon>
        <taxon>Fungi</taxon>
        <taxon>Dikarya</taxon>
        <taxon>Basidiomycota</taxon>
        <taxon>Agaricomycotina</taxon>
        <taxon>Agaricomycetes</taxon>
        <taxon>Agaricomycetidae</taxon>
        <taxon>Agaricales</taxon>
        <taxon>Marasmiineae</taxon>
        <taxon>Mycenaceae</taxon>
        <taxon>Mycena</taxon>
    </lineage>
</organism>
<dbReference type="EMBL" id="JARJCN010000055">
    <property type="protein sequence ID" value="KAJ7080421.1"/>
    <property type="molecule type" value="Genomic_DNA"/>
</dbReference>
<dbReference type="PANTHER" id="PTHR36223:SF1">
    <property type="entry name" value="TRANSCRIPTION ELONGATION FACTOR EAF N-TERMINAL DOMAIN-CONTAINING PROTEIN"/>
    <property type="match status" value="1"/>
</dbReference>
<gene>
    <name evidence="2" type="ORF">B0H15DRAFT_486984</name>
</gene>
<evidence type="ECO:0000313" key="3">
    <source>
        <dbReference type="Proteomes" id="UP001222325"/>
    </source>
</evidence>
<comment type="caution">
    <text evidence="2">The sequence shown here is derived from an EMBL/GenBank/DDBJ whole genome shotgun (WGS) entry which is preliminary data.</text>
</comment>
<evidence type="ECO:0000259" key="1">
    <source>
        <dbReference type="Pfam" id="PF25534"/>
    </source>
</evidence>
<dbReference type="AlphaFoldDB" id="A0AAD6TW76"/>
<keyword evidence="3" id="KW-1185">Reference proteome</keyword>
<sequence>MAINISSFTAWITIEGSMCPIYELKHTAGGAAAVCWIPSQEGKTFSVNWSNSLRDRPIYAELSIDGAVCSTHFMLDALNYPDDPSAIGISYATTSDFTRRDFVFSAIHVTDDDAYLYTLDCPPAFGNIRLELWEADIADIARRPFQHTYGAAVLEDQVIHEASKKAGAHHVKFSGEYVVPQATVNMVAGTRKGAAALATFAFNYRPHDILMAGGIIPRPPDAASRRRAPIKTESVDERIQDLEAQLQSLRSQKAGGDAWRRMQWERDARGNTVQVIDLTDI</sequence>
<reference evidence="2" key="1">
    <citation type="submission" date="2023-03" db="EMBL/GenBank/DDBJ databases">
        <title>Massive genome expansion in bonnet fungi (Mycena s.s.) driven by repeated elements and novel gene families across ecological guilds.</title>
        <authorList>
            <consortium name="Lawrence Berkeley National Laboratory"/>
            <person name="Harder C.B."/>
            <person name="Miyauchi S."/>
            <person name="Viragh M."/>
            <person name="Kuo A."/>
            <person name="Thoen E."/>
            <person name="Andreopoulos B."/>
            <person name="Lu D."/>
            <person name="Skrede I."/>
            <person name="Drula E."/>
            <person name="Henrissat B."/>
            <person name="Morin E."/>
            <person name="Kohler A."/>
            <person name="Barry K."/>
            <person name="LaButti K."/>
            <person name="Morin E."/>
            <person name="Salamov A."/>
            <person name="Lipzen A."/>
            <person name="Mereny Z."/>
            <person name="Hegedus B."/>
            <person name="Baldrian P."/>
            <person name="Stursova M."/>
            <person name="Weitz H."/>
            <person name="Taylor A."/>
            <person name="Grigoriev I.V."/>
            <person name="Nagy L.G."/>
            <person name="Martin F."/>
            <person name="Kauserud H."/>
        </authorList>
    </citation>
    <scope>NUCLEOTIDE SEQUENCE</scope>
    <source>
        <strain evidence="2">CBHHK173m</strain>
    </source>
</reference>
<name>A0AAD6TW76_9AGAR</name>
<dbReference type="Proteomes" id="UP001222325">
    <property type="component" value="Unassembled WGS sequence"/>
</dbReference>